<evidence type="ECO:0000313" key="1">
    <source>
        <dbReference type="EMBL" id="QNN69789.1"/>
    </source>
</evidence>
<keyword evidence="2" id="KW-1185">Reference proteome</keyword>
<evidence type="ECO:0000313" key="2">
    <source>
        <dbReference type="Proteomes" id="UP000515804"/>
    </source>
</evidence>
<name>A0A7G9SPL4_9GAMM</name>
<dbReference type="RefSeq" id="WP_187552306.1">
    <property type="nucleotide sequence ID" value="NZ_BMZL01000001.1"/>
</dbReference>
<dbReference type="KEGG" id="tcn:H9L16_14235"/>
<dbReference type="EMBL" id="CP060719">
    <property type="protein sequence ID" value="QNN69789.1"/>
    <property type="molecule type" value="Genomic_DNA"/>
</dbReference>
<reference evidence="1 2" key="1">
    <citation type="submission" date="2020-08" db="EMBL/GenBank/DDBJ databases">
        <title>Genome sequence of Thermomonas carbonis KCTC 42013T.</title>
        <authorList>
            <person name="Hyun D.-W."/>
            <person name="Bae J.-W."/>
        </authorList>
    </citation>
    <scope>NUCLEOTIDE SEQUENCE [LARGE SCALE GENOMIC DNA]</scope>
    <source>
        <strain evidence="1 2">KCTC 42013</strain>
    </source>
</reference>
<organism evidence="1 2">
    <name type="scientific">Thermomonas carbonis</name>
    <dbReference type="NCBI Taxonomy" id="1463158"/>
    <lineage>
        <taxon>Bacteria</taxon>
        <taxon>Pseudomonadati</taxon>
        <taxon>Pseudomonadota</taxon>
        <taxon>Gammaproteobacteria</taxon>
        <taxon>Lysobacterales</taxon>
        <taxon>Lysobacteraceae</taxon>
        <taxon>Thermomonas</taxon>
    </lineage>
</organism>
<sequence length="174" mass="18622">MYSTIVIAALMALGTHQAEPVRQTASSSSMSVDTGKNDCMAGGKTDDGTKVMFGLGIADNTFTLAATRPSWDIADGQDADATDKPVTIRFADGQETTSRHGGYTDGFSQGIWGTWHSKKKGVEQDSLDAFEMLRGNNSAEIFIAGKKAGSVQFGMPGQAYQWIKACLAEERAKR</sequence>
<proteinExistence type="predicted"/>
<gene>
    <name evidence="1" type="ORF">H9L16_14235</name>
</gene>
<accession>A0A7G9SPL4</accession>
<protein>
    <submittedName>
        <fullName evidence="1">Uncharacterized protein</fullName>
    </submittedName>
</protein>
<dbReference type="AlphaFoldDB" id="A0A7G9SPL4"/>
<dbReference type="Proteomes" id="UP000515804">
    <property type="component" value="Chromosome"/>
</dbReference>